<evidence type="ECO:0000313" key="7">
    <source>
        <dbReference type="EMBL" id="KAF7349014.1"/>
    </source>
</evidence>
<dbReference type="Proteomes" id="UP000620124">
    <property type="component" value="Unassembled WGS sequence"/>
</dbReference>
<dbReference type="SUPFAM" id="SSF51905">
    <property type="entry name" value="FAD/NAD(P)-binding domain"/>
    <property type="match status" value="1"/>
</dbReference>
<evidence type="ECO:0000256" key="3">
    <source>
        <dbReference type="ARBA" id="ARBA00022827"/>
    </source>
</evidence>
<keyword evidence="3" id="KW-0274">FAD</keyword>
<evidence type="ECO:0000259" key="6">
    <source>
        <dbReference type="Pfam" id="PF01494"/>
    </source>
</evidence>
<keyword evidence="4" id="KW-0560">Oxidoreductase</keyword>
<keyword evidence="2" id="KW-0285">Flavoprotein</keyword>
<dbReference type="PANTHER" id="PTHR13789">
    <property type="entry name" value="MONOOXYGENASE"/>
    <property type="match status" value="1"/>
</dbReference>
<dbReference type="PRINTS" id="PR00420">
    <property type="entry name" value="RNGMNOXGNASE"/>
</dbReference>
<proteinExistence type="inferred from homology"/>
<protein>
    <submittedName>
        <fullName evidence="7">FAD/NAD(P)-binding domain-containing protein</fullName>
    </submittedName>
</protein>
<evidence type="ECO:0000256" key="1">
    <source>
        <dbReference type="ARBA" id="ARBA00007992"/>
    </source>
</evidence>
<sequence length="453" mass="49547">MSQLKQIIIVGAGLSGLTLALALTDPKFQTATPFHVTLYELRARDYHHGGAIMLSPNSLRLYDKLGVYDHLKTLGYNFEKNTMTLDSPELVSGTNVIGPNPSHPQLRTGEYLFGAEAMFGYQGLRIYRQVIIDALFTILDARPNLTLVFSKQYTHVVSETESDVTIAFADGDTAAADLLIGTDGIHSKIRSYVVNDDSISPKYTGIMSVVGAVSTALADPAHPESITGPISVSGASGVYVIAPQGPTGSDLMAGTQIAYTEQDQAGWRALMNDGLRMKALQEAGRASWASPLVKNAIEHIKPESMYVWPFYMVPEVPSWISRMGKVIIIGDAAHALPPTLGQGANQAVEDAYSLVALLTGLESAKENGRVSANAIPTAVRQWQHKRQERVDRLKAMTAKMNNNRLPAAQKEGMSADQFWAPDPERPGEEMRWLYDDDIEGMIQGIFEGRWRVE</sequence>
<dbReference type="InterPro" id="IPR002938">
    <property type="entry name" value="FAD-bd"/>
</dbReference>
<dbReference type="Pfam" id="PF01494">
    <property type="entry name" value="FAD_binding_3"/>
    <property type="match status" value="1"/>
</dbReference>
<evidence type="ECO:0000256" key="5">
    <source>
        <dbReference type="ARBA" id="ARBA00023033"/>
    </source>
</evidence>
<evidence type="ECO:0000256" key="2">
    <source>
        <dbReference type="ARBA" id="ARBA00022630"/>
    </source>
</evidence>
<dbReference type="OrthoDB" id="47494at2759"/>
<dbReference type="Gene3D" id="3.50.50.60">
    <property type="entry name" value="FAD/NAD(P)-binding domain"/>
    <property type="match status" value="1"/>
</dbReference>
<dbReference type="InterPro" id="IPR036188">
    <property type="entry name" value="FAD/NAD-bd_sf"/>
</dbReference>
<keyword evidence="8" id="KW-1185">Reference proteome</keyword>
<dbReference type="PANTHER" id="PTHR13789:SF316">
    <property type="entry name" value="FAD-BINDING DOMAIN-CONTAINING PROTEIN"/>
    <property type="match status" value="1"/>
</dbReference>
<organism evidence="7 8">
    <name type="scientific">Mycena venus</name>
    <dbReference type="NCBI Taxonomy" id="2733690"/>
    <lineage>
        <taxon>Eukaryota</taxon>
        <taxon>Fungi</taxon>
        <taxon>Dikarya</taxon>
        <taxon>Basidiomycota</taxon>
        <taxon>Agaricomycotina</taxon>
        <taxon>Agaricomycetes</taxon>
        <taxon>Agaricomycetidae</taxon>
        <taxon>Agaricales</taxon>
        <taxon>Marasmiineae</taxon>
        <taxon>Mycenaceae</taxon>
        <taxon>Mycena</taxon>
    </lineage>
</organism>
<feature type="domain" description="FAD-binding" evidence="6">
    <location>
        <begin position="6"/>
        <end position="359"/>
    </location>
</feature>
<dbReference type="AlphaFoldDB" id="A0A8H7CSS3"/>
<comment type="similarity">
    <text evidence="1">Belongs to the paxM FAD-dependent monooxygenase family.</text>
</comment>
<name>A0A8H7CSS3_9AGAR</name>
<reference evidence="7" key="1">
    <citation type="submission" date="2020-05" db="EMBL/GenBank/DDBJ databases">
        <title>Mycena genomes resolve the evolution of fungal bioluminescence.</title>
        <authorList>
            <person name="Tsai I.J."/>
        </authorList>
    </citation>
    <scope>NUCLEOTIDE SEQUENCE</scope>
    <source>
        <strain evidence="7">CCC161011</strain>
    </source>
</reference>
<dbReference type="EMBL" id="JACAZI010000011">
    <property type="protein sequence ID" value="KAF7349014.1"/>
    <property type="molecule type" value="Genomic_DNA"/>
</dbReference>
<gene>
    <name evidence="7" type="ORF">MVEN_01422500</name>
</gene>
<dbReference type="GO" id="GO:0004497">
    <property type="term" value="F:monooxygenase activity"/>
    <property type="evidence" value="ECO:0007669"/>
    <property type="project" value="UniProtKB-KW"/>
</dbReference>
<comment type="caution">
    <text evidence="7">The sequence shown here is derived from an EMBL/GenBank/DDBJ whole genome shotgun (WGS) entry which is preliminary data.</text>
</comment>
<evidence type="ECO:0000313" key="8">
    <source>
        <dbReference type="Proteomes" id="UP000620124"/>
    </source>
</evidence>
<dbReference type="GO" id="GO:0071949">
    <property type="term" value="F:FAD binding"/>
    <property type="evidence" value="ECO:0007669"/>
    <property type="project" value="InterPro"/>
</dbReference>
<dbReference type="InterPro" id="IPR050493">
    <property type="entry name" value="FAD-dep_Monooxygenase_BioMet"/>
</dbReference>
<evidence type="ECO:0000256" key="4">
    <source>
        <dbReference type="ARBA" id="ARBA00023002"/>
    </source>
</evidence>
<keyword evidence="5" id="KW-0503">Monooxygenase</keyword>
<accession>A0A8H7CSS3</accession>